<organism evidence="4 5">
    <name type="scientific">Rhamnusium bicolor</name>
    <dbReference type="NCBI Taxonomy" id="1586634"/>
    <lineage>
        <taxon>Eukaryota</taxon>
        <taxon>Metazoa</taxon>
        <taxon>Ecdysozoa</taxon>
        <taxon>Arthropoda</taxon>
        <taxon>Hexapoda</taxon>
        <taxon>Insecta</taxon>
        <taxon>Pterygota</taxon>
        <taxon>Neoptera</taxon>
        <taxon>Endopterygota</taxon>
        <taxon>Coleoptera</taxon>
        <taxon>Polyphaga</taxon>
        <taxon>Cucujiformia</taxon>
        <taxon>Chrysomeloidea</taxon>
        <taxon>Cerambycidae</taxon>
        <taxon>Lepturinae</taxon>
        <taxon>Rhagiini</taxon>
        <taxon>Rhamnusium</taxon>
    </lineage>
</organism>
<evidence type="ECO:0000313" key="5">
    <source>
        <dbReference type="Proteomes" id="UP001162156"/>
    </source>
</evidence>
<dbReference type="InterPro" id="IPR050989">
    <property type="entry name" value="Rap1_Ran_GAP"/>
</dbReference>
<reference evidence="4" key="1">
    <citation type="journal article" date="2023" name="Insect Mol. Biol.">
        <title>Genome sequencing provides insights into the evolution of gene families encoding plant cell wall-degrading enzymes in longhorned beetles.</title>
        <authorList>
            <person name="Shin N.R."/>
            <person name="Okamura Y."/>
            <person name="Kirsch R."/>
            <person name="Pauchet Y."/>
        </authorList>
    </citation>
    <scope>NUCLEOTIDE SEQUENCE</scope>
    <source>
        <strain evidence="4">RBIC_L_NR</strain>
    </source>
</reference>
<dbReference type="PANTHER" id="PTHR15711">
    <property type="entry name" value="RAP GTPASE-ACTIVATING PROTEIN"/>
    <property type="match status" value="1"/>
</dbReference>
<comment type="caution">
    <text evidence="4">The sequence shown here is derived from an EMBL/GenBank/DDBJ whole genome shotgun (WGS) entry which is preliminary data.</text>
</comment>
<sequence length="557" mass="62452">MPTKLNSPAATWTELKSKKHFNKKKINLRKCYLQISLSTSDVFAVVTTDGDNQYRLSVFSDEAVPLFGPGLPCPPVFSDPYLFREFLLVKLINGEKATFETPTFARKRQRTLDMLIKDLYSEHMTDARMTMLNRRAFSDVLAETPRHSRLKEDSRQIEFVRIGQALKLEAIVRGDAPTSLASAGSPGTVFKRSPWEANCFYPVFPSQSIVCADSWGENKLIIGTEEGVWEFPPYDIRQKPASATAKRGRTPWNSAAPGRTLQQGRFLSYIGTNLKNNVIFIGGARLRMCVAIGRKLLMFQWKHSAAWTAWCPSSDTDTVDGFTFLWELNLNETPTMMTILDSGWSPNSPSQGDVLVCVGYKNHWDIVNGRTGYAQHLHTVESTKAHLVTALDLYEDQEIQLLLCYNLCAFPYVIAFTTNSMEIRLIVNGNLIHTMTMPKLQLIASKNDIFFATTAPEFFPNKTDRLFVDVRQQDLQKHSPPSSPNASPEIRPLRIYRIPIHALSRTVNSEHSCVSSGSPPTWKSADSKLTVPEQPRVSRSATSSPVPPKGKLSGAIK</sequence>
<feature type="compositionally biased region" description="Polar residues" evidence="2">
    <location>
        <begin position="509"/>
        <end position="521"/>
    </location>
</feature>
<evidence type="ECO:0000259" key="3">
    <source>
        <dbReference type="PROSITE" id="PS50085"/>
    </source>
</evidence>
<evidence type="ECO:0000256" key="2">
    <source>
        <dbReference type="SAM" id="MobiDB-lite"/>
    </source>
</evidence>
<evidence type="ECO:0000256" key="1">
    <source>
        <dbReference type="ARBA" id="ARBA00022468"/>
    </source>
</evidence>
<dbReference type="SUPFAM" id="SSF111347">
    <property type="entry name" value="Rap/Ran-GAP"/>
    <property type="match status" value="1"/>
</dbReference>
<dbReference type="EMBL" id="JANEYF010000521">
    <property type="protein sequence ID" value="KAJ8969541.1"/>
    <property type="molecule type" value="Genomic_DNA"/>
</dbReference>
<dbReference type="GO" id="GO:0005096">
    <property type="term" value="F:GTPase activator activity"/>
    <property type="evidence" value="ECO:0007669"/>
    <property type="project" value="UniProtKB-KW"/>
</dbReference>
<dbReference type="InterPro" id="IPR000331">
    <property type="entry name" value="Rap/Ran_GAP_dom"/>
</dbReference>
<feature type="domain" description="Rap-GAP" evidence="3">
    <location>
        <begin position="1"/>
        <end position="119"/>
    </location>
</feature>
<dbReference type="InterPro" id="IPR035974">
    <property type="entry name" value="Rap/Ran-GAP_sf"/>
</dbReference>
<keyword evidence="5" id="KW-1185">Reference proteome</keyword>
<dbReference type="Gene3D" id="3.40.50.11210">
    <property type="entry name" value="Rap/Ran-GAP"/>
    <property type="match status" value="1"/>
</dbReference>
<dbReference type="PROSITE" id="PS50085">
    <property type="entry name" value="RAPGAP"/>
    <property type="match status" value="1"/>
</dbReference>
<dbReference type="Pfam" id="PF00780">
    <property type="entry name" value="CNH"/>
    <property type="match status" value="1"/>
</dbReference>
<dbReference type="AlphaFoldDB" id="A0AAV8ZUS3"/>
<dbReference type="GO" id="GO:0051056">
    <property type="term" value="P:regulation of small GTPase mediated signal transduction"/>
    <property type="evidence" value="ECO:0007669"/>
    <property type="project" value="InterPro"/>
</dbReference>
<dbReference type="Proteomes" id="UP001162156">
    <property type="component" value="Unassembled WGS sequence"/>
</dbReference>
<dbReference type="Pfam" id="PF02145">
    <property type="entry name" value="Rap_GAP"/>
    <property type="match status" value="1"/>
</dbReference>
<dbReference type="InterPro" id="IPR001180">
    <property type="entry name" value="CNH_dom"/>
</dbReference>
<accession>A0AAV8ZUS3</accession>
<feature type="region of interest" description="Disordered" evidence="2">
    <location>
        <begin position="509"/>
        <end position="557"/>
    </location>
</feature>
<evidence type="ECO:0000313" key="4">
    <source>
        <dbReference type="EMBL" id="KAJ8969541.1"/>
    </source>
</evidence>
<protein>
    <recommendedName>
        <fullName evidence="3">Rap-GAP domain-containing protein</fullName>
    </recommendedName>
</protein>
<keyword evidence="1" id="KW-0343">GTPase activation</keyword>
<name>A0AAV8ZUS3_9CUCU</name>
<dbReference type="PANTHER" id="PTHR15711:SF62">
    <property type="entry name" value="GTPASE-ACTIVATING RAP_RAN-GAP DOMAIN-LIKE PROTEIN 3"/>
    <property type="match status" value="1"/>
</dbReference>
<proteinExistence type="predicted"/>
<gene>
    <name evidence="4" type="ORF">NQ314_001693</name>
</gene>